<name>A0A1W6ZKE5_9HYPH</name>
<dbReference type="EMBL" id="CP021112">
    <property type="protein sequence ID" value="ARP97893.1"/>
    <property type="molecule type" value="Genomic_DNA"/>
</dbReference>
<proteinExistence type="predicted"/>
<keyword evidence="6 9" id="KW-1133">Transmembrane helix</keyword>
<keyword evidence="3" id="KW-1003">Cell membrane</keyword>
<feature type="transmembrane region" description="Helical" evidence="9">
    <location>
        <begin position="433"/>
        <end position="449"/>
    </location>
</feature>
<keyword evidence="4 8" id="KW-0997">Cell inner membrane</keyword>
<keyword evidence="2 8" id="KW-0813">Transport</keyword>
<reference evidence="12 13" key="1">
    <citation type="submission" date="2017-05" db="EMBL/GenBank/DDBJ databases">
        <title>Full genome sequence of Pseudorhodoplanes sinuspersici.</title>
        <authorList>
            <person name="Dastgheib S.M.M."/>
            <person name="Shavandi M."/>
            <person name="Tirandaz H."/>
        </authorList>
    </citation>
    <scope>NUCLEOTIDE SEQUENCE [LARGE SCALE GENOMIC DNA]</scope>
    <source>
        <strain evidence="12 13">RIPI110</strain>
    </source>
</reference>
<evidence type="ECO:0000256" key="7">
    <source>
        <dbReference type="ARBA" id="ARBA00023136"/>
    </source>
</evidence>
<feature type="transmembrane region" description="Helical" evidence="9">
    <location>
        <begin position="363"/>
        <end position="387"/>
    </location>
</feature>
<feature type="domain" description="TRAP C4-dicarboxylate transport system permease DctM subunit" evidence="11">
    <location>
        <begin position="198"/>
        <end position="609"/>
    </location>
</feature>
<dbReference type="Proteomes" id="UP000194137">
    <property type="component" value="Chromosome"/>
</dbReference>
<evidence type="ECO:0000256" key="4">
    <source>
        <dbReference type="ARBA" id="ARBA00022519"/>
    </source>
</evidence>
<evidence type="ECO:0000259" key="10">
    <source>
        <dbReference type="Pfam" id="PF04290"/>
    </source>
</evidence>
<sequence>MTKRLASLTGYAAGGALLLVALVIMIDVVLRWALSMPIKGMFEVSELVFAALMSLAFADANYRRSHVSMELVGHLTKRVAGIWVVAHLLTAITFALFTLFLFSYGAAKAQFSEKTLVLQWPLAPFWYLAGIMMAFSFVTQTAVFFEDVRALTKHHASHIVRELAPSLISLLLVAAAGGALILWQGQMNEVVKVLIGFTTLYLLALTHIPIGIAMALSGLIGAYALLGASPAALVGTNNLTSVLSSADIASVPLFLLMGNLAVAAGFADQIFSAATSFFGRLRGGHAIATIIGCAGFGTVSGSSVATTATIGGVAYREMRSRNYAPGLATGSIAAGGTLGALIPPSVILIIYCVIAEQSIPASFMASLIPGLLAVSLYVIAISTLVRLKPELAPEGAETKTSRLKAMFIAWRPGLLFLLVIGGLYGGLFTAQEAAAVGTGFAFLFWLLSGRASWHGLFTAVRAAATTSATLYLLIVGANIFGAFLNLAGITNAVLSIIDPATTPAWLILVILVAMYLVLGSVFDTVAALIITVPFVVPIISALGYDLIWWGVVTLTLVEIGMITPPIGMNVFVMKSLVGKEVPISTIFKGVVPFLIADSIRLLLLILFPVITLWLPTVLR</sequence>
<dbReference type="InterPro" id="IPR010656">
    <property type="entry name" value="DctM"/>
</dbReference>
<dbReference type="PANTHER" id="PTHR33362:SF5">
    <property type="entry name" value="C4-DICARBOXYLATE TRAP TRANSPORTER LARGE PERMEASE PROTEIN DCTM"/>
    <property type="match status" value="1"/>
</dbReference>
<evidence type="ECO:0000256" key="1">
    <source>
        <dbReference type="ARBA" id="ARBA00004429"/>
    </source>
</evidence>
<feature type="transmembrane region" description="Helical" evidence="9">
    <location>
        <begin position="166"/>
        <end position="185"/>
    </location>
</feature>
<feature type="transmembrane region" description="Helical" evidence="9">
    <location>
        <begin position="408"/>
        <end position="427"/>
    </location>
</feature>
<feature type="transmembrane region" description="Helical" evidence="9">
    <location>
        <begin position="125"/>
        <end position="145"/>
    </location>
</feature>
<dbReference type="STRING" id="1235591.CAK95_01455"/>
<feature type="domain" description="Tripartite ATP-independent periplasmic transporters DctQ component" evidence="10">
    <location>
        <begin position="21"/>
        <end position="149"/>
    </location>
</feature>
<dbReference type="Pfam" id="PF06808">
    <property type="entry name" value="DctM"/>
    <property type="match status" value="1"/>
</dbReference>
<evidence type="ECO:0000259" key="11">
    <source>
        <dbReference type="Pfam" id="PF06808"/>
    </source>
</evidence>
<evidence type="ECO:0000313" key="12">
    <source>
        <dbReference type="EMBL" id="ARP97893.1"/>
    </source>
</evidence>
<protein>
    <submittedName>
        <fullName evidence="12">Uncharacterized protein</fullName>
    </submittedName>
</protein>
<feature type="transmembrane region" description="Helical" evidence="9">
    <location>
        <begin position="548"/>
        <end position="572"/>
    </location>
</feature>
<evidence type="ECO:0000256" key="8">
    <source>
        <dbReference type="RuleBase" id="RU369079"/>
    </source>
</evidence>
<dbReference type="InterPro" id="IPR055348">
    <property type="entry name" value="DctQ"/>
</dbReference>
<evidence type="ECO:0000256" key="9">
    <source>
        <dbReference type="SAM" id="Phobius"/>
    </source>
</evidence>
<dbReference type="KEGG" id="psin:CAK95_01455"/>
<keyword evidence="13" id="KW-1185">Reference proteome</keyword>
<organism evidence="12 13">
    <name type="scientific">Pseudorhodoplanes sinuspersici</name>
    <dbReference type="NCBI Taxonomy" id="1235591"/>
    <lineage>
        <taxon>Bacteria</taxon>
        <taxon>Pseudomonadati</taxon>
        <taxon>Pseudomonadota</taxon>
        <taxon>Alphaproteobacteria</taxon>
        <taxon>Hyphomicrobiales</taxon>
        <taxon>Pseudorhodoplanes</taxon>
    </lineage>
</organism>
<comment type="subcellular location">
    <subcellularLocation>
        <location evidence="1 8">Cell inner membrane</location>
        <topology evidence="1 8">Multi-pass membrane protein</topology>
    </subcellularLocation>
</comment>
<dbReference type="Pfam" id="PF04290">
    <property type="entry name" value="DctQ"/>
    <property type="match status" value="1"/>
</dbReference>
<dbReference type="AlphaFoldDB" id="A0A1W6ZKE5"/>
<dbReference type="GO" id="GO:0005886">
    <property type="term" value="C:plasma membrane"/>
    <property type="evidence" value="ECO:0007669"/>
    <property type="project" value="UniProtKB-SubCell"/>
</dbReference>
<feature type="transmembrane region" description="Helical" evidence="9">
    <location>
        <begin position="40"/>
        <end position="58"/>
    </location>
</feature>
<evidence type="ECO:0000256" key="5">
    <source>
        <dbReference type="ARBA" id="ARBA00022692"/>
    </source>
</evidence>
<dbReference type="RefSeq" id="WP_086086214.1">
    <property type="nucleotide sequence ID" value="NZ_CP021112.1"/>
</dbReference>
<evidence type="ECO:0000256" key="2">
    <source>
        <dbReference type="ARBA" id="ARBA00022448"/>
    </source>
</evidence>
<keyword evidence="5 9" id="KW-0812">Transmembrane</keyword>
<dbReference type="PANTHER" id="PTHR33362">
    <property type="entry name" value="SIALIC ACID TRAP TRANSPORTER PERMEASE PROTEIN SIAT-RELATED"/>
    <property type="match status" value="1"/>
</dbReference>
<feature type="transmembrane region" description="Helical" evidence="9">
    <location>
        <begin position="287"/>
        <end position="315"/>
    </location>
</feature>
<feature type="transmembrane region" description="Helical" evidence="9">
    <location>
        <begin position="79"/>
        <end position="105"/>
    </location>
</feature>
<feature type="transmembrane region" description="Helical" evidence="9">
    <location>
        <begin position="327"/>
        <end position="351"/>
    </location>
</feature>
<feature type="transmembrane region" description="Helical" evidence="9">
    <location>
        <begin position="593"/>
        <end position="614"/>
    </location>
</feature>
<accession>A0A1W6ZKE5</accession>
<evidence type="ECO:0000256" key="6">
    <source>
        <dbReference type="ARBA" id="ARBA00022989"/>
    </source>
</evidence>
<gene>
    <name evidence="12" type="ORF">CAK95_01455</name>
</gene>
<comment type="function">
    <text evidence="8">Part of the tripartite ATP-independent periplasmic (TRAP) transport system.</text>
</comment>
<feature type="transmembrane region" description="Helical" evidence="9">
    <location>
        <begin position="470"/>
        <end position="494"/>
    </location>
</feature>
<dbReference type="GO" id="GO:0022857">
    <property type="term" value="F:transmembrane transporter activity"/>
    <property type="evidence" value="ECO:0007669"/>
    <property type="project" value="UniProtKB-UniRule"/>
</dbReference>
<keyword evidence="7 9" id="KW-0472">Membrane</keyword>
<dbReference type="InterPro" id="IPR004681">
    <property type="entry name" value="TRAP_DctM"/>
</dbReference>
<feature type="transmembrane region" description="Helical" evidence="9">
    <location>
        <begin position="246"/>
        <end position="267"/>
    </location>
</feature>
<evidence type="ECO:0000313" key="13">
    <source>
        <dbReference type="Proteomes" id="UP000194137"/>
    </source>
</evidence>
<feature type="transmembrane region" description="Helical" evidence="9">
    <location>
        <begin position="200"/>
        <end position="226"/>
    </location>
</feature>
<evidence type="ECO:0000256" key="3">
    <source>
        <dbReference type="ARBA" id="ARBA00022475"/>
    </source>
</evidence>
<dbReference type="OrthoDB" id="9790209at2"/>
<feature type="transmembrane region" description="Helical" evidence="9">
    <location>
        <begin position="500"/>
        <end position="518"/>
    </location>
</feature>
<feature type="transmembrane region" description="Helical" evidence="9">
    <location>
        <begin position="12"/>
        <end position="34"/>
    </location>
</feature>